<proteinExistence type="predicted"/>
<protein>
    <submittedName>
        <fullName evidence="2">Uncharacterized protein</fullName>
    </submittedName>
</protein>
<sequence>MLVLVCLIFLACIGIGISGGVPPAFTKNRRDSEKENIELMDTEEGKSDDQKGTLEELRA</sequence>
<evidence type="ECO:0000256" key="1">
    <source>
        <dbReference type="SAM" id="MobiDB-lite"/>
    </source>
</evidence>
<dbReference type="STRING" id="478744.SAMN05444359_12415"/>
<dbReference type="EMBL" id="FOFB01000024">
    <property type="protein sequence ID" value="SER10119.1"/>
    <property type="molecule type" value="Genomic_DNA"/>
</dbReference>
<dbReference type="AlphaFoldDB" id="A0A1H9LFU6"/>
<evidence type="ECO:0000313" key="2">
    <source>
        <dbReference type="EMBL" id="SER10119.1"/>
    </source>
</evidence>
<name>A0A1H9LFU6_9BACT</name>
<evidence type="ECO:0000313" key="3">
    <source>
        <dbReference type="Proteomes" id="UP000199021"/>
    </source>
</evidence>
<organism evidence="2 3">
    <name type="scientific">Neolewinella agarilytica</name>
    <dbReference type="NCBI Taxonomy" id="478744"/>
    <lineage>
        <taxon>Bacteria</taxon>
        <taxon>Pseudomonadati</taxon>
        <taxon>Bacteroidota</taxon>
        <taxon>Saprospiria</taxon>
        <taxon>Saprospirales</taxon>
        <taxon>Lewinellaceae</taxon>
        <taxon>Neolewinella</taxon>
    </lineage>
</organism>
<reference evidence="3" key="1">
    <citation type="submission" date="2016-10" db="EMBL/GenBank/DDBJ databases">
        <authorList>
            <person name="Varghese N."/>
            <person name="Submissions S."/>
        </authorList>
    </citation>
    <scope>NUCLEOTIDE SEQUENCE [LARGE SCALE GENOMIC DNA]</scope>
    <source>
        <strain evidence="3">DSM 24740</strain>
    </source>
</reference>
<feature type="region of interest" description="Disordered" evidence="1">
    <location>
        <begin position="36"/>
        <end position="59"/>
    </location>
</feature>
<dbReference type="Proteomes" id="UP000199021">
    <property type="component" value="Unassembled WGS sequence"/>
</dbReference>
<keyword evidence="3" id="KW-1185">Reference proteome</keyword>
<accession>A0A1H9LFU6</accession>
<gene>
    <name evidence="2" type="ORF">SAMN05444359_12415</name>
</gene>
<dbReference type="InParanoid" id="A0A1H9LFU6"/>